<evidence type="ECO:0000313" key="1">
    <source>
        <dbReference type="EMBL" id="KAF9764205.1"/>
    </source>
</evidence>
<dbReference type="OrthoDB" id="2192347at2759"/>
<sequence>MENIEEELLSKLDIPFFYNNLDYINKWIDYYLSKNDIRILFLMKFKKISCDYHWLHIELAKYFTKINRKEIAVFILQKALENKVYDSSIIRNTLEQYVNINPISEVEAHQYLYPKNFKALGKIWNSYTRVLYYKEELFKTKTGYISIEEYRYLLIKKNINKRMGYNFEEEQINNSHTPAGEISEDKKRENFCKKRQFFSDSGYCLKQKRLREDLQLISNTEATFCSSNLEKIDPHRQIIAVYDFNISNCTVKDWLSKHFYKRGKIDYSKSNLKLVDLLKYIKDLTSHKASVRRGCSYKETDREYTRILELYLLKVLKFIKTNYESKDSISIGDLYVDQDLNLFSRNTNSSSKDIFETLCSFFNSFSYLIPKDSLRKLEDLINYIDRLERIFKYKENIYLAIKQRRILLEVLVGDSVFV</sequence>
<gene>
    <name evidence="1" type="ORF">NGRA_0743</name>
</gene>
<evidence type="ECO:0000313" key="2">
    <source>
        <dbReference type="Proteomes" id="UP000740883"/>
    </source>
</evidence>
<name>A0A9P6KZA6_9MICR</name>
<keyword evidence="2" id="KW-1185">Reference proteome</keyword>
<proteinExistence type="predicted"/>
<accession>A0A9P6KZA6</accession>
<reference evidence="1 2" key="1">
    <citation type="journal article" date="2020" name="Genome Biol. Evol.">
        <title>Comparative genomics of strictly vertically transmitted, feminizing microsporidia endosymbionts of amphipod crustaceans.</title>
        <authorList>
            <person name="Cormier A."/>
            <person name="Chebbi M.A."/>
            <person name="Giraud I."/>
            <person name="Wattier R."/>
            <person name="Teixeira M."/>
            <person name="Gilbert C."/>
            <person name="Rigaud T."/>
            <person name="Cordaux R."/>
        </authorList>
    </citation>
    <scope>NUCLEOTIDE SEQUENCE [LARGE SCALE GENOMIC DNA]</scope>
    <source>
        <strain evidence="1 2">Ou3-Ou53</strain>
    </source>
</reference>
<dbReference type="EMBL" id="SBJO01000032">
    <property type="protein sequence ID" value="KAF9764205.1"/>
    <property type="molecule type" value="Genomic_DNA"/>
</dbReference>
<dbReference type="Proteomes" id="UP000740883">
    <property type="component" value="Unassembled WGS sequence"/>
</dbReference>
<protein>
    <submittedName>
        <fullName evidence="1">Uncharacterized protein</fullName>
    </submittedName>
</protein>
<dbReference type="AlphaFoldDB" id="A0A9P6KZA6"/>
<organism evidence="1 2">
    <name type="scientific">Nosema granulosis</name>
    <dbReference type="NCBI Taxonomy" id="83296"/>
    <lineage>
        <taxon>Eukaryota</taxon>
        <taxon>Fungi</taxon>
        <taxon>Fungi incertae sedis</taxon>
        <taxon>Microsporidia</taxon>
        <taxon>Nosematidae</taxon>
        <taxon>Nosema</taxon>
    </lineage>
</organism>
<dbReference type="Pfam" id="PF17014">
    <property type="entry name" value="Mad3_BUB1_I_2"/>
    <property type="match status" value="1"/>
</dbReference>
<dbReference type="InterPro" id="IPR031522">
    <property type="entry name" value="Mad3_Bub1_I_2"/>
</dbReference>
<comment type="caution">
    <text evidence="1">The sequence shown here is derived from an EMBL/GenBank/DDBJ whole genome shotgun (WGS) entry which is preliminary data.</text>
</comment>